<reference evidence="9" key="1">
    <citation type="journal article" date="2019" name="Int. J. Syst. Evol. Microbiol.">
        <title>The Global Catalogue of Microorganisms (GCM) 10K type strain sequencing project: providing services to taxonomists for standard genome sequencing and annotation.</title>
        <authorList>
            <consortium name="The Broad Institute Genomics Platform"/>
            <consortium name="The Broad Institute Genome Sequencing Center for Infectious Disease"/>
            <person name="Wu L."/>
            <person name="Ma J."/>
        </authorList>
    </citation>
    <scope>NUCLEOTIDE SEQUENCE [LARGE SCALE GENOMIC DNA]</scope>
    <source>
        <strain evidence="9">JCM 4788</strain>
    </source>
</reference>
<dbReference type="EMBL" id="BAAABX010000080">
    <property type="protein sequence ID" value="GAA0434848.1"/>
    <property type="molecule type" value="Genomic_DNA"/>
</dbReference>
<evidence type="ECO:0000256" key="6">
    <source>
        <dbReference type="SAM" id="Phobius"/>
    </source>
</evidence>
<dbReference type="Pfam" id="PF04138">
    <property type="entry name" value="GtrA_DPMS_TM"/>
    <property type="match status" value="1"/>
</dbReference>
<protein>
    <submittedName>
        <fullName evidence="8">GtrA family protein</fullName>
    </submittedName>
</protein>
<comment type="similarity">
    <text evidence="2">Belongs to the GtrA family.</text>
</comment>
<gene>
    <name evidence="8" type="ORF">GCM10010357_65430</name>
</gene>
<feature type="domain" description="GtrA/DPMS transmembrane" evidence="7">
    <location>
        <begin position="24"/>
        <end position="145"/>
    </location>
</feature>
<evidence type="ECO:0000256" key="1">
    <source>
        <dbReference type="ARBA" id="ARBA00004141"/>
    </source>
</evidence>
<keyword evidence="4 6" id="KW-1133">Transmembrane helix</keyword>
<evidence type="ECO:0000256" key="4">
    <source>
        <dbReference type="ARBA" id="ARBA00022989"/>
    </source>
</evidence>
<dbReference type="Proteomes" id="UP001500879">
    <property type="component" value="Unassembled WGS sequence"/>
</dbReference>
<evidence type="ECO:0000256" key="2">
    <source>
        <dbReference type="ARBA" id="ARBA00009399"/>
    </source>
</evidence>
<evidence type="ECO:0000259" key="7">
    <source>
        <dbReference type="Pfam" id="PF04138"/>
    </source>
</evidence>
<keyword evidence="9" id="KW-1185">Reference proteome</keyword>
<evidence type="ECO:0000256" key="3">
    <source>
        <dbReference type="ARBA" id="ARBA00022692"/>
    </source>
</evidence>
<comment type="caution">
    <text evidence="8">The sequence shown here is derived from an EMBL/GenBank/DDBJ whole genome shotgun (WGS) entry which is preliminary data.</text>
</comment>
<keyword evidence="5 6" id="KW-0472">Membrane</keyword>
<keyword evidence="3 6" id="KW-0812">Transmembrane</keyword>
<feature type="transmembrane region" description="Helical" evidence="6">
    <location>
        <begin position="49"/>
        <end position="68"/>
    </location>
</feature>
<name>A0ABP3J1A2_9ACTN</name>
<sequence>MSHRLSHRRTVRSRLERVAREIAKFGAVGAMGFVVNLIVFNICRHGLDLAVVRSGVIATAVAIGTNYVGNRYWTYRHRDRNRRSREMTLFLLFSGAGLVIENGILALSHYGLGLTSSLADNIAKNVVGLGIGTVFRFWSYRTWVFRRTLPVRTAESFLADTDAPAEVPRQRTKAPSHSR</sequence>
<feature type="transmembrane region" description="Helical" evidence="6">
    <location>
        <begin position="21"/>
        <end position="43"/>
    </location>
</feature>
<accession>A0ABP3J1A2</accession>
<feature type="transmembrane region" description="Helical" evidence="6">
    <location>
        <begin position="122"/>
        <end position="139"/>
    </location>
</feature>
<dbReference type="PANTHER" id="PTHR38459">
    <property type="entry name" value="PROPHAGE BACTOPRENOL-LINKED GLUCOSE TRANSLOCASE HOMOLOG"/>
    <property type="match status" value="1"/>
</dbReference>
<proteinExistence type="inferred from homology"/>
<evidence type="ECO:0000256" key="5">
    <source>
        <dbReference type="ARBA" id="ARBA00023136"/>
    </source>
</evidence>
<feature type="transmembrane region" description="Helical" evidence="6">
    <location>
        <begin position="89"/>
        <end position="110"/>
    </location>
</feature>
<dbReference type="RefSeq" id="WP_344032158.1">
    <property type="nucleotide sequence ID" value="NZ_BAAABX010000080.1"/>
</dbReference>
<organism evidence="8 9">
    <name type="scientific">Streptomyces luteireticuli</name>
    <dbReference type="NCBI Taxonomy" id="173858"/>
    <lineage>
        <taxon>Bacteria</taxon>
        <taxon>Bacillati</taxon>
        <taxon>Actinomycetota</taxon>
        <taxon>Actinomycetes</taxon>
        <taxon>Kitasatosporales</taxon>
        <taxon>Streptomycetaceae</taxon>
        <taxon>Streptomyces</taxon>
    </lineage>
</organism>
<dbReference type="InterPro" id="IPR051401">
    <property type="entry name" value="GtrA_CellWall_Glycosyl"/>
</dbReference>
<dbReference type="InterPro" id="IPR007267">
    <property type="entry name" value="GtrA_DPMS_TM"/>
</dbReference>
<evidence type="ECO:0000313" key="8">
    <source>
        <dbReference type="EMBL" id="GAA0434848.1"/>
    </source>
</evidence>
<evidence type="ECO:0000313" key="9">
    <source>
        <dbReference type="Proteomes" id="UP001500879"/>
    </source>
</evidence>
<dbReference type="PANTHER" id="PTHR38459:SF1">
    <property type="entry name" value="PROPHAGE BACTOPRENOL-LINKED GLUCOSE TRANSLOCASE HOMOLOG"/>
    <property type="match status" value="1"/>
</dbReference>
<comment type="subcellular location">
    <subcellularLocation>
        <location evidence="1">Membrane</location>
        <topology evidence="1">Multi-pass membrane protein</topology>
    </subcellularLocation>
</comment>